<comment type="subcellular location">
    <subcellularLocation>
        <location evidence="1">Nucleus</location>
    </subcellularLocation>
</comment>
<keyword evidence="3" id="KW-0804">Transcription</keyword>
<dbReference type="Pfam" id="PF05179">
    <property type="entry name" value="CDC73_C"/>
    <property type="match status" value="1"/>
</dbReference>
<dbReference type="Proteomes" id="UP000243052">
    <property type="component" value="Chromosome iii"/>
</dbReference>
<dbReference type="STRING" id="45286.A0A0X8HR97"/>
<dbReference type="GeneID" id="28723198"/>
<organism evidence="6 7">
    <name type="scientific">Eremothecium sinecaudum</name>
    <dbReference type="NCBI Taxonomy" id="45286"/>
    <lineage>
        <taxon>Eukaryota</taxon>
        <taxon>Fungi</taxon>
        <taxon>Dikarya</taxon>
        <taxon>Ascomycota</taxon>
        <taxon>Saccharomycotina</taxon>
        <taxon>Saccharomycetes</taxon>
        <taxon>Saccharomycetales</taxon>
        <taxon>Saccharomycetaceae</taxon>
        <taxon>Eremothecium</taxon>
    </lineage>
</organism>
<dbReference type="GO" id="GO:0000993">
    <property type="term" value="F:RNA polymerase II complex binding"/>
    <property type="evidence" value="ECO:0007669"/>
    <property type="project" value="TreeGrafter"/>
</dbReference>
<evidence type="ECO:0000256" key="1">
    <source>
        <dbReference type="ARBA" id="ARBA00004123"/>
    </source>
</evidence>
<dbReference type="PANTHER" id="PTHR12466">
    <property type="entry name" value="CDC73 DOMAIN PROTEIN"/>
    <property type="match status" value="1"/>
</dbReference>
<protein>
    <submittedName>
        <fullName evidence="6">HCL181Cp</fullName>
    </submittedName>
</protein>
<keyword evidence="7" id="KW-1185">Reference proteome</keyword>
<gene>
    <name evidence="6" type="ORF">AW171_hschr31835</name>
</gene>
<feature type="domain" description="Cell division control protein 73 C-terminal" evidence="5">
    <location>
        <begin position="201"/>
        <end position="350"/>
    </location>
</feature>
<dbReference type="Gene3D" id="3.40.50.11990">
    <property type="entry name" value="RNA polymerase II accessory factor, Cdc73 C-terminal domain"/>
    <property type="match status" value="1"/>
</dbReference>
<reference evidence="6 7" key="1">
    <citation type="submission" date="2016-01" db="EMBL/GenBank/DDBJ databases">
        <title>Genome sequence of the yeast Holleya sinecauda.</title>
        <authorList>
            <person name="Dietrich F.S."/>
        </authorList>
    </citation>
    <scope>NUCLEOTIDE SEQUENCE [LARGE SCALE GENOMIC DNA]</scope>
    <source>
        <strain evidence="6 7">ATCC 58844</strain>
    </source>
</reference>
<evidence type="ECO:0000313" key="7">
    <source>
        <dbReference type="Proteomes" id="UP000243052"/>
    </source>
</evidence>
<dbReference type="GO" id="GO:0006368">
    <property type="term" value="P:transcription elongation by RNA polymerase II"/>
    <property type="evidence" value="ECO:0007669"/>
    <property type="project" value="InterPro"/>
</dbReference>
<keyword evidence="4" id="KW-0539">Nucleus</keyword>
<dbReference type="AlphaFoldDB" id="A0A0X8HR97"/>
<dbReference type="OrthoDB" id="2186602at2759"/>
<sequence length="358" mass="41319">MKLTKLRNHLKDNPTLKLVDENGQDMDDISTAKTLILGAETFPLDSDTDFKLEDKEIPLRVVVHCWLHKDSSASEYLADCQAKQLTNVSFLQRNDLVQWLSGQAQVSQYIAIDSDSKAAEVAEERMPSKYAEDSGLQEILSHERVLMDHNSSLRGTKPRNFAYLIKEAELKMVHQLKNSRRPEANAGVSKAPTGPKHAAVNDPIILIPSAASSIFTIANIKQFLEESQYLHPKELPTVQNDLTTVVKKFDRISRPIKFLIVNNTRLFTKPEYWNRVVGIFTTGHEWQFNNYQWSNPADLFQRCRGYYFHFAGDVIPKNVNQWNVQKIELDKSKRYKDVEVLRFFWDTMEKELLSRGYR</sequence>
<proteinExistence type="inferred from homology"/>
<name>A0A0X8HR97_9SACH</name>
<evidence type="ECO:0000259" key="5">
    <source>
        <dbReference type="Pfam" id="PF05179"/>
    </source>
</evidence>
<dbReference type="InterPro" id="IPR007852">
    <property type="entry name" value="Cdc73/Parafibromin"/>
</dbReference>
<evidence type="ECO:0000256" key="4">
    <source>
        <dbReference type="ARBA" id="ARBA00023242"/>
    </source>
</evidence>
<dbReference type="GO" id="GO:0016593">
    <property type="term" value="C:Cdc73/Paf1 complex"/>
    <property type="evidence" value="ECO:0007669"/>
    <property type="project" value="InterPro"/>
</dbReference>
<evidence type="ECO:0000313" key="6">
    <source>
        <dbReference type="EMBL" id="AMD19970.1"/>
    </source>
</evidence>
<dbReference type="InterPro" id="IPR038103">
    <property type="entry name" value="CDC73_C_sf"/>
</dbReference>
<dbReference type="PANTHER" id="PTHR12466:SF8">
    <property type="entry name" value="PARAFIBROMIN"/>
    <property type="match status" value="1"/>
</dbReference>
<dbReference type="EMBL" id="CP014243">
    <property type="protein sequence ID" value="AMD19970.1"/>
    <property type="molecule type" value="Genomic_DNA"/>
</dbReference>
<comment type="similarity">
    <text evidence="2">Belongs to the CDC73 family.</text>
</comment>
<dbReference type="GO" id="GO:0032968">
    <property type="term" value="P:positive regulation of transcription elongation by RNA polymerase II"/>
    <property type="evidence" value="ECO:0007669"/>
    <property type="project" value="TreeGrafter"/>
</dbReference>
<dbReference type="RefSeq" id="XP_017986966.1">
    <property type="nucleotide sequence ID" value="XM_018131146.1"/>
</dbReference>
<dbReference type="InterPro" id="IPR031336">
    <property type="entry name" value="CDC73_C"/>
</dbReference>
<evidence type="ECO:0000256" key="3">
    <source>
        <dbReference type="ARBA" id="ARBA00023163"/>
    </source>
</evidence>
<evidence type="ECO:0000256" key="2">
    <source>
        <dbReference type="ARBA" id="ARBA00010427"/>
    </source>
</evidence>
<accession>A0A0X8HR97</accession>